<evidence type="ECO:0000256" key="3">
    <source>
        <dbReference type="ARBA" id="ARBA00022801"/>
    </source>
</evidence>
<dbReference type="InterPro" id="IPR033139">
    <property type="entry name" value="Caspase_cys_AS"/>
</dbReference>
<accession>A0AAY4ANQ4</accession>
<evidence type="ECO:0000313" key="10">
    <source>
        <dbReference type="Proteomes" id="UP000694580"/>
    </source>
</evidence>
<dbReference type="PROSITE" id="PS01122">
    <property type="entry name" value="CASPASE_CYS"/>
    <property type="match status" value="1"/>
</dbReference>
<evidence type="ECO:0000313" key="9">
    <source>
        <dbReference type="Ensembl" id="ENSDCDP00010010478.1"/>
    </source>
</evidence>
<dbReference type="GeneTree" id="ENSGT00940000153232"/>
<dbReference type="Ensembl" id="ENSDCDT00010010981.1">
    <property type="protein sequence ID" value="ENSDCDP00010010478.1"/>
    <property type="gene ID" value="ENSDCDG00010004649.1"/>
</dbReference>
<dbReference type="Gene3D" id="3.40.50.1460">
    <property type="match status" value="1"/>
</dbReference>
<name>A0AAY4ANQ4_9TELE</name>
<keyword evidence="5" id="KW-0865">Zymogen</keyword>
<protein>
    <recommendedName>
        <fullName evidence="11">Caspase-3-like</fullName>
    </recommendedName>
</protein>
<dbReference type="SUPFAM" id="SSF52129">
    <property type="entry name" value="Caspase-like"/>
    <property type="match status" value="1"/>
</dbReference>
<keyword evidence="2" id="KW-0645">Protease</keyword>
<dbReference type="FunFam" id="3.40.50.1460:FF:000024">
    <property type="entry name" value="Caspase 21"/>
    <property type="match status" value="1"/>
</dbReference>
<dbReference type="InterPro" id="IPR001309">
    <property type="entry name" value="Pept_C14_p20"/>
</dbReference>
<dbReference type="PROSITE" id="PS50207">
    <property type="entry name" value="CASPASE_P10"/>
    <property type="match status" value="1"/>
</dbReference>
<organism evidence="9 10">
    <name type="scientific">Denticeps clupeoides</name>
    <name type="common">denticle herring</name>
    <dbReference type="NCBI Taxonomy" id="299321"/>
    <lineage>
        <taxon>Eukaryota</taxon>
        <taxon>Metazoa</taxon>
        <taxon>Chordata</taxon>
        <taxon>Craniata</taxon>
        <taxon>Vertebrata</taxon>
        <taxon>Euteleostomi</taxon>
        <taxon>Actinopterygii</taxon>
        <taxon>Neopterygii</taxon>
        <taxon>Teleostei</taxon>
        <taxon>Clupei</taxon>
        <taxon>Clupeiformes</taxon>
        <taxon>Denticipitoidei</taxon>
        <taxon>Denticipitidae</taxon>
        <taxon>Denticeps</taxon>
    </lineage>
</organism>
<dbReference type="InterPro" id="IPR029030">
    <property type="entry name" value="Caspase-like_dom_sf"/>
</dbReference>
<dbReference type="PANTHER" id="PTHR22576">
    <property type="entry name" value="MUCOSA ASSOCIATED LYMPHOID TISSUE LYMPHOMA TRANSLOCATION PROTEIN 1/PARACASPASE"/>
    <property type="match status" value="1"/>
</dbReference>
<reference evidence="9" key="2">
    <citation type="submission" date="2025-08" db="UniProtKB">
        <authorList>
            <consortium name="Ensembl"/>
        </authorList>
    </citation>
    <scope>IDENTIFICATION</scope>
</reference>
<keyword evidence="3" id="KW-0378">Hydrolase</keyword>
<dbReference type="PROSITE" id="PS50208">
    <property type="entry name" value="CASPASE_P20"/>
    <property type="match status" value="1"/>
</dbReference>
<reference evidence="9" key="3">
    <citation type="submission" date="2025-09" db="UniProtKB">
        <authorList>
            <consortium name="Ensembl"/>
        </authorList>
    </citation>
    <scope>IDENTIFICATION</scope>
</reference>
<dbReference type="Pfam" id="PF00656">
    <property type="entry name" value="Peptidase_C14"/>
    <property type="match status" value="1"/>
</dbReference>
<dbReference type="CDD" id="cd00032">
    <property type="entry name" value="CASc"/>
    <property type="match status" value="1"/>
</dbReference>
<sequence length="307" mass="34637">MVQSHGIRMQWQQKARVGIITSMFKSLFCQSQRKCNDSTVQGCCVLVLQRTMKDLSMLHSHEERSLTVKYSRQHQNVGKCLIINNKNFPGCPSAQRRGTEKDEQLLRLTFRLLGFSVQVERDLPADGMRHVLQKVSQEDHTEMSCFACVLLSHGGPGTVMGADGVSVTVRSLTSTVTTDLCPSLQGKPKLFFVQACRGTMLDSGVEHDCGESEQDFVGAADIPEEDFLCCYSTSPGYSSWRNPTYGSIFVRELCDVLTRHRRLEITRLLTRVNHQVGTFFQSHTGKRQMPCIISKLTKELYLHTGYF</sequence>
<evidence type="ECO:0000256" key="2">
    <source>
        <dbReference type="ARBA" id="ARBA00022670"/>
    </source>
</evidence>
<reference evidence="9 10" key="1">
    <citation type="submission" date="2020-06" db="EMBL/GenBank/DDBJ databases">
        <authorList>
            <consortium name="Wellcome Sanger Institute Data Sharing"/>
        </authorList>
    </citation>
    <scope>NUCLEOTIDE SEQUENCE [LARGE SCALE GENOMIC DNA]</scope>
</reference>
<dbReference type="GO" id="GO:0004197">
    <property type="term" value="F:cysteine-type endopeptidase activity"/>
    <property type="evidence" value="ECO:0007669"/>
    <property type="project" value="InterPro"/>
</dbReference>
<dbReference type="PANTHER" id="PTHR22576:SF41">
    <property type="entry name" value="CASPASE 14, APOPTOSIS-RELATED CYSTEINE PEPTIDASE"/>
    <property type="match status" value="1"/>
</dbReference>
<keyword evidence="10" id="KW-1185">Reference proteome</keyword>
<dbReference type="AlphaFoldDB" id="A0AAY4ANQ4"/>
<keyword evidence="4" id="KW-0788">Thiol protease</keyword>
<dbReference type="InterPro" id="IPR016129">
    <property type="entry name" value="Caspase_his_AS"/>
</dbReference>
<evidence type="ECO:0000259" key="7">
    <source>
        <dbReference type="PROSITE" id="PS50207"/>
    </source>
</evidence>
<dbReference type="GO" id="GO:0006508">
    <property type="term" value="P:proteolysis"/>
    <property type="evidence" value="ECO:0007669"/>
    <property type="project" value="UniProtKB-KW"/>
</dbReference>
<feature type="domain" description="Caspase family p10" evidence="7">
    <location>
        <begin position="224"/>
        <end position="304"/>
    </location>
</feature>
<comment type="similarity">
    <text evidence="1 6">Belongs to the peptidase C14A family.</text>
</comment>
<evidence type="ECO:0000256" key="4">
    <source>
        <dbReference type="ARBA" id="ARBA00022807"/>
    </source>
</evidence>
<evidence type="ECO:0000259" key="8">
    <source>
        <dbReference type="PROSITE" id="PS50208"/>
    </source>
</evidence>
<evidence type="ECO:0000256" key="6">
    <source>
        <dbReference type="RuleBase" id="RU003971"/>
    </source>
</evidence>
<dbReference type="InterPro" id="IPR011600">
    <property type="entry name" value="Pept_C14_caspase"/>
</dbReference>
<dbReference type="Proteomes" id="UP000694580">
    <property type="component" value="Chromosome 4"/>
</dbReference>
<feature type="domain" description="Caspase family p20" evidence="8">
    <location>
        <begin position="76"/>
        <end position="200"/>
    </location>
</feature>
<dbReference type="InterPro" id="IPR002138">
    <property type="entry name" value="Pept_C14_p10"/>
</dbReference>
<dbReference type="InterPro" id="IPR015917">
    <property type="entry name" value="Pept_C14A"/>
</dbReference>
<dbReference type="PROSITE" id="PS01121">
    <property type="entry name" value="CASPASE_HIS"/>
    <property type="match status" value="1"/>
</dbReference>
<dbReference type="SMART" id="SM00115">
    <property type="entry name" value="CASc"/>
    <property type="match status" value="1"/>
</dbReference>
<dbReference type="InterPro" id="IPR052039">
    <property type="entry name" value="Caspase-related_regulators"/>
</dbReference>
<dbReference type="PRINTS" id="PR00376">
    <property type="entry name" value="IL1BCENZYME"/>
</dbReference>
<proteinExistence type="inferred from homology"/>
<evidence type="ECO:0008006" key="11">
    <source>
        <dbReference type="Google" id="ProtNLM"/>
    </source>
</evidence>
<evidence type="ECO:0000256" key="1">
    <source>
        <dbReference type="ARBA" id="ARBA00010134"/>
    </source>
</evidence>
<evidence type="ECO:0000256" key="5">
    <source>
        <dbReference type="ARBA" id="ARBA00023145"/>
    </source>
</evidence>